<protein>
    <submittedName>
        <fullName evidence="1">Uncharacterized protein</fullName>
    </submittedName>
</protein>
<accession>A0A061F4A9</accession>
<dbReference type="HOGENOM" id="CLU_2517152_0_0_1"/>
<keyword evidence="2" id="KW-1185">Reference proteome</keyword>
<gene>
    <name evidence="1" type="ORF">TCM_026672</name>
</gene>
<dbReference type="AlphaFoldDB" id="A0A061F4A9"/>
<evidence type="ECO:0000313" key="1">
    <source>
        <dbReference type="EMBL" id="EOY11527.1"/>
    </source>
</evidence>
<evidence type="ECO:0000313" key="2">
    <source>
        <dbReference type="Proteomes" id="UP000026915"/>
    </source>
</evidence>
<dbReference type="Proteomes" id="UP000026915">
    <property type="component" value="Chromosome 5"/>
</dbReference>
<dbReference type="EMBL" id="CM001883">
    <property type="protein sequence ID" value="EOY11527.1"/>
    <property type="molecule type" value="Genomic_DNA"/>
</dbReference>
<sequence>MALNERIFPFRRGNRRKIYGNQPAQKSSMMEIYIPIANDNMRSTCKGVAPPSSLLPYQKCDPWKQMFSSLIYFINRTAGQDRWRS</sequence>
<name>A0A061F4A9_THECC</name>
<proteinExistence type="predicted"/>
<reference evidence="1 2" key="1">
    <citation type="journal article" date="2013" name="Genome Biol.">
        <title>The genome sequence of the most widely cultivated cacao type and its use to identify candidate genes regulating pod color.</title>
        <authorList>
            <person name="Motamayor J.C."/>
            <person name="Mockaitis K."/>
            <person name="Schmutz J."/>
            <person name="Haiminen N."/>
            <person name="Iii D.L."/>
            <person name="Cornejo O."/>
            <person name="Findley S.D."/>
            <person name="Zheng P."/>
            <person name="Utro F."/>
            <person name="Royaert S."/>
            <person name="Saski C."/>
            <person name="Jenkins J."/>
            <person name="Podicheti R."/>
            <person name="Zhao M."/>
            <person name="Scheffler B.E."/>
            <person name="Stack J.C."/>
            <person name="Feltus F.A."/>
            <person name="Mustiga G.M."/>
            <person name="Amores F."/>
            <person name="Phillips W."/>
            <person name="Marelli J.P."/>
            <person name="May G.D."/>
            <person name="Shapiro H."/>
            <person name="Ma J."/>
            <person name="Bustamante C.D."/>
            <person name="Schnell R.J."/>
            <person name="Main D."/>
            <person name="Gilbert D."/>
            <person name="Parida L."/>
            <person name="Kuhn D.N."/>
        </authorList>
    </citation>
    <scope>NUCLEOTIDE SEQUENCE [LARGE SCALE GENOMIC DNA]</scope>
    <source>
        <strain evidence="2">cv. Matina 1-6</strain>
    </source>
</reference>
<dbReference type="InParanoid" id="A0A061F4A9"/>
<dbReference type="Gramene" id="EOY11527">
    <property type="protein sequence ID" value="EOY11527"/>
    <property type="gene ID" value="TCM_026672"/>
</dbReference>
<organism evidence="1 2">
    <name type="scientific">Theobroma cacao</name>
    <name type="common">Cacao</name>
    <name type="synonym">Cocoa</name>
    <dbReference type="NCBI Taxonomy" id="3641"/>
    <lineage>
        <taxon>Eukaryota</taxon>
        <taxon>Viridiplantae</taxon>
        <taxon>Streptophyta</taxon>
        <taxon>Embryophyta</taxon>
        <taxon>Tracheophyta</taxon>
        <taxon>Spermatophyta</taxon>
        <taxon>Magnoliopsida</taxon>
        <taxon>eudicotyledons</taxon>
        <taxon>Gunneridae</taxon>
        <taxon>Pentapetalae</taxon>
        <taxon>rosids</taxon>
        <taxon>malvids</taxon>
        <taxon>Malvales</taxon>
        <taxon>Malvaceae</taxon>
        <taxon>Byttnerioideae</taxon>
        <taxon>Theobroma</taxon>
    </lineage>
</organism>